<dbReference type="InterPro" id="IPR007263">
    <property type="entry name" value="DCC1-like"/>
</dbReference>
<reference evidence="1 2" key="1">
    <citation type="submission" date="2015-12" db="EMBL/GenBank/DDBJ databases">
        <authorList>
            <person name="Shamseldin A."/>
            <person name="Moawad H."/>
            <person name="Abd El-Rahim W.M."/>
            <person name="Sadowsky M.J."/>
        </authorList>
    </citation>
    <scope>NUCLEOTIDE SEQUENCE [LARGE SCALE GENOMIC DNA]</scope>
    <source>
        <strain evidence="1 2">SM2</strain>
    </source>
</reference>
<dbReference type="RefSeq" id="WP_008249493.1">
    <property type="nucleotide sequence ID" value="NZ_CP014544.1"/>
</dbReference>
<dbReference type="PANTHER" id="PTHR33639:SF2">
    <property type="entry name" value="DUF393 DOMAIN-CONTAINING PROTEIN"/>
    <property type="match status" value="1"/>
</dbReference>
<dbReference type="Pfam" id="PF04134">
    <property type="entry name" value="DCC1-like"/>
    <property type="match status" value="1"/>
</dbReference>
<dbReference type="STRING" id="1470434.AZF00_10830"/>
<name>A0A127M6B0_9GAMM</name>
<protein>
    <recommendedName>
        <fullName evidence="3">Thiol-disulfide oxidoreductase</fullName>
    </recommendedName>
</protein>
<dbReference type="PANTHER" id="PTHR33639">
    <property type="entry name" value="THIOL-DISULFIDE OXIDOREDUCTASE DCC"/>
    <property type="match status" value="1"/>
</dbReference>
<gene>
    <name evidence="1" type="ORF">AZF00_10830</name>
</gene>
<dbReference type="InterPro" id="IPR052927">
    <property type="entry name" value="DCC_oxidoreductase"/>
</dbReference>
<dbReference type="Proteomes" id="UP000074119">
    <property type="component" value="Chromosome"/>
</dbReference>
<dbReference type="KEGG" id="zal:AZF00_10830"/>
<dbReference type="EMBL" id="CP014544">
    <property type="protein sequence ID" value="AMO68759.1"/>
    <property type="molecule type" value="Genomic_DNA"/>
</dbReference>
<dbReference type="GO" id="GO:0015035">
    <property type="term" value="F:protein-disulfide reductase activity"/>
    <property type="evidence" value="ECO:0007669"/>
    <property type="project" value="InterPro"/>
</dbReference>
<evidence type="ECO:0000313" key="2">
    <source>
        <dbReference type="Proteomes" id="UP000074119"/>
    </source>
</evidence>
<dbReference type="AlphaFoldDB" id="A0A127M6B0"/>
<accession>A0A127M6B0</accession>
<organism evidence="1 2">
    <name type="scientific">Zhongshania aliphaticivorans</name>
    <dbReference type="NCBI Taxonomy" id="1470434"/>
    <lineage>
        <taxon>Bacteria</taxon>
        <taxon>Pseudomonadati</taxon>
        <taxon>Pseudomonadota</taxon>
        <taxon>Gammaproteobacteria</taxon>
        <taxon>Cellvibrionales</taxon>
        <taxon>Spongiibacteraceae</taxon>
        <taxon>Zhongshania</taxon>
    </lineage>
</organism>
<sequence length="148" mass="17323">MGGNFEQANPPPPGFLGPDDKLVVFDGVCKFCHFWSRFIIRFDSHQHIKLATVQSPVGIALFEHYRLASSDIESVYFFTGGRVFEKSTAIFQIIKQLPWPWRPLLLFSLIPRPIRDLLYDLIARHRYRLFGRYEQCPLPTAEQEGRYY</sequence>
<proteinExistence type="predicted"/>
<evidence type="ECO:0000313" key="1">
    <source>
        <dbReference type="EMBL" id="AMO68759.1"/>
    </source>
</evidence>
<evidence type="ECO:0008006" key="3">
    <source>
        <dbReference type="Google" id="ProtNLM"/>
    </source>
</evidence>